<dbReference type="InterPro" id="IPR036390">
    <property type="entry name" value="WH_DNA-bd_sf"/>
</dbReference>
<dbReference type="InterPro" id="IPR036388">
    <property type="entry name" value="WH-like_DNA-bd_sf"/>
</dbReference>
<dbReference type="AlphaFoldDB" id="A0A3B0XMK1"/>
<dbReference type="InterPro" id="IPR015797">
    <property type="entry name" value="NUDIX_hydrolase-like_dom_sf"/>
</dbReference>
<gene>
    <name evidence="2" type="ORF">MNBD_GAMMA09-1039</name>
</gene>
<proteinExistence type="predicted"/>
<reference evidence="2" key="1">
    <citation type="submission" date="2018-06" db="EMBL/GenBank/DDBJ databases">
        <authorList>
            <person name="Zhirakovskaya E."/>
        </authorList>
    </citation>
    <scope>NUCLEOTIDE SEQUENCE</scope>
</reference>
<organism evidence="2">
    <name type="scientific">hydrothermal vent metagenome</name>
    <dbReference type="NCBI Taxonomy" id="652676"/>
    <lineage>
        <taxon>unclassified sequences</taxon>
        <taxon>metagenomes</taxon>
        <taxon>ecological metagenomes</taxon>
    </lineage>
</organism>
<evidence type="ECO:0000313" key="2">
    <source>
        <dbReference type="EMBL" id="VAW68801.1"/>
    </source>
</evidence>
<dbReference type="SUPFAM" id="SSF46785">
    <property type="entry name" value="Winged helix' DNA-binding domain"/>
    <property type="match status" value="1"/>
</dbReference>
<dbReference type="EMBL" id="UOFI01000139">
    <property type="protein sequence ID" value="VAW68801.1"/>
    <property type="molecule type" value="Genomic_DNA"/>
</dbReference>
<dbReference type="Gene3D" id="1.10.10.10">
    <property type="entry name" value="Winged helix-like DNA-binding domain superfamily/Winged helix DNA-binding domain"/>
    <property type="match status" value="1"/>
</dbReference>
<dbReference type="SUPFAM" id="SSF55811">
    <property type="entry name" value="Nudix"/>
    <property type="match status" value="1"/>
</dbReference>
<dbReference type="Pfam" id="PF21906">
    <property type="entry name" value="WHD_NrtR"/>
    <property type="match status" value="1"/>
</dbReference>
<dbReference type="CDD" id="cd18873">
    <property type="entry name" value="NUDIX_NadM_like"/>
    <property type="match status" value="1"/>
</dbReference>
<name>A0A3B0XMK1_9ZZZZ</name>
<dbReference type="PROSITE" id="PS51462">
    <property type="entry name" value="NUDIX"/>
    <property type="match status" value="1"/>
</dbReference>
<dbReference type="PANTHER" id="PTHR43736:SF4">
    <property type="entry name" value="SLR1690 PROTEIN"/>
    <property type="match status" value="1"/>
</dbReference>
<dbReference type="Pfam" id="PF00293">
    <property type="entry name" value="NUDIX"/>
    <property type="match status" value="1"/>
</dbReference>
<dbReference type="Gene3D" id="3.90.79.10">
    <property type="entry name" value="Nucleoside Triphosphate Pyrophosphohydrolase"/>
    <property type="match status" value="1"/>
</dbReference>
<feature type="domain" description="Nudix hydrolase" evidence="1">
    <location>
        <begin position="23"/>
        <end position="156"/>
    </location>
</feature>
<dbReference type="PANTHER" id="PTHR43736">
    <property type="entry name" value="ADP-RIBOSE PYROPHOSPHATASE"/>
    <property type="match status" value="1"/>
</dbReference>
<accession>A0A3B0XMK1</accession>
<protein>
    <submittedName>
        <fullName evidence="2">Nudix-related transcriptional regulator NrtR</fullName>
    </submittedName>
</protein>
<dbReference type="InterPro" id="IPR000086">
    <property type="entry name" value="NUDIX_hydrolase_dom"/>
</dbReference>
<evidence type="ECO:0000259" key="1">
    <source>
        <dbReference type="PROSITE" id="PS51462"/>
    </source>
</evidence>
<sequence>MTKQTTEKAFLKNYDIHDFDVPLTTVDMSIFTIRDNCLQVLLVKRAQHPSAGMWALPGGFIDLRKDNNLGATARRKLKEKTGIDTPYLEQVETFGSAKRDPRGWSVTIAYLALIASNDIQLSRDDSSEEVTWVAIEDALHNFKLAFDHKAVLQTCFERLKNKVQYTSLPVNLLPTDFTLTELQKTFEIVLDNTVEKKSFRRRIIDADILEETGTMKTGSNRPAKLYRAKSGGKNHFFNRIIEGPR</sequence>
<dbReference type="InterPro" id="IPR054105">
    <property type="entry name" value="WHD_NrtR"/>
</dbReference>